<reference evidence="2" key="1">
    <citation type="journal article" date="2022" name="Front. Microbiol.">
        <title>Mirubactin C rescues the lethal effect of cell wall biosynthesis mutations in Bacillus subtilis.</title>
        <authorList>
            <person name="Kepplinger B."/>
            <person name="Wen X."/>
            <person name="Tyler A.R."/>
            <person name="Kim B.Y."/>
            <person name="Brown J."/>
            <person name="Banks P."/>
            <person name="Dashti Y."/>
            <person name="Mackenzie E.S."/>
            <person name="Wills C."/>
            <person name="Kawai Y."/>
            <person name="Waldron K.J."/>
            <person name="Allenby N.E.E."/>
            <person name="Wu L.J."/>
            <person name="Hall M.J."/>
            <person name="Errington J."/>
        </authorList>
    </citation>
    <scope>NUCLEOTIDE SEQUENCE</scope>
    <source>
        <strain evidence="2">MDA8-470</strain>
    </source>
</reference>
<gene>
    <name evidence="2" type="ORF">NEH16_20270</name>
</gene>
<keyword evidence="3" id="KW-1185">Reference proteome</keyword>
<evidence type="ECO:0000256" key="1">
    <source>
        <dbReference type="SAM" id="Phobius"/>
    </source>
</evidence>
<dbReference type="RefSeq" id="WP_265544222.1">
    <property type="nucleotide sequence ID" value="NZ_CP098740.1"/>
</dbReference>
<keyword evidence="1" id="KW-0472">Membrane</keyword>
<organism evidence="2 3">
    <name type="scientific">Streptomyces drozdowiczii</name>
    <dbReference type="NCBI Taxonomy" id="202862"/>
    <lineage>
        <taxon>Bacteria</taxon>
        <taxon>Bacillati</taxon>
        <taxon>Actinomycetota</taxon>
        <taxon>Actinomycetes</taxon>
        <taxon>Kitasatosporales</taxon>
        <taxon>Streptomycetaceae</taxon>
        <taxon>Streptomyces</taxon>
    </lineage>
</organism>
<keyword evidence="1" id="KW-0812">Transmembrane</keyword>
<accession>A0ABY6PVI9</accession>
<proteinExistence type="predicted"/>
<feature type="transmembrane region" description="Helical" evidence="1">
    <location>
        <begin position="25"/>
        <end position="58"/>
    </location>
</feature>
<evidence type="ECO:0000313" key="3">
    <source>
        <dbReference type="Proteomes" id="UP001164963"/>
    </source>
</evidence>
<sequence length="64" mass="6895">MAGDDWDDDRAYDDAVRRARRATRVGWTAISGTVTALGCAAVLVAVACLLVVLVWAYLVVSVNR</sequence>
<evidence type="ECO:0000313" key="2">
    <source>
        <dbReference type="EMBL" id="UZK56126.1"/>
    </source>
</evidence>
<dbReference type="EMBL" id="CP098740">
    <property type="protein sequence ID" value="UZK56126.1"/>
    <property type="molecule type" value="Genomic_DNA"/>
</dbReference>
<name>A0ABY6PVI9_9ACTN</name>
<dbReference type="Proteomes" id="UP001164963">
    <property type="component" value="Chromosome"/>
</dbReference>
<keyword evidence="1" id="KW-1133">Transmembrane helix</keyword>
<protein>
    <submittedName>
        <fullName evidence="2">Uncharacterized protein</fullName>
    </submittedName>
</protein>